<dbReference type="Pfam" id="PF12697">
    <property type="entry name" value="Abhydrolase_6"/>
    <property type="match status" value="1"/>
</dbReference>
<sequence length="398" mass="44342">MEFIFKDEAFKFETLRAAGFAGDAGADIGEVIVTTAQIPEGDEDAWTAAWKATAERTAMRGEDSLEAGDPVSAREAFLRASSYYRSAEFYRRRDPLNDPQVLELSRLSKDYMVKAGALLDGPFREVTIPFEDGEIPGYLYLVDDSGRPRPTVIYTNGFDSTREEGYFVIGAAALRRGYNFLAYDGPGQGWMIREKKVPYRPDWENVLGPVVDYALTVPEIDSDKIVHFGYSLGGYLVARYAAYDHRSAAIVCNDGLLTFYASYPPIPSATLRLVEEERDAEALPLLEGMAKDDTNARWGLQNGVWVNGVSNFAEYVRSTRDYTLTVDDAHKIQTPVLILEGENDKVFAGQATKLAAELRAPHEHVVMRNADGAGEHCHEGAMYLLHQTVFNYLAKTLR</sequence>
<dbReference type="InterPro" id="IPR029058">
    <property type="entry name" value="AB_hydrolase_fold"/>
</dbReference>
<dbReference type="InterPro" id="IPR050261">
    <property type="entry name" value="FrsA_esterase"/>
</dbReference>
<comment type="similarity">
    <text evidence="1">Belongs to the AB hydrolase superfamily. FUS2 hydrolase family.</text>
</comment>
<proteinExistence type="inferred from homology"/>
<accession>A0ABQ3D960</accession>
<comment type="caution">
    <text evidence="3">The sequence shown here is derived from an EMBL/GenBank/DDBJ whole genome shotgun (WGS) entry which is preliminary data.</text>
</comment>
<evidence type="ECO:0000259" key="2">
    <source>
        <dbReference type="Pfam" id="PF12697"/>
    </source>
</evidence>
<feature type="domain" description="AB hydrolase-1" evidence="2">
    <location>
        <begin position="168"/>
        <end position="377"/>
    </location>
</feature>
<dbReference type="RefSeq" id="WP_189894554.1">
    <property type="nucleotide sequence ID" value="NZ_BMVN01000063.1"/>
</dbReference>
<evidence type="ECO:0000256" key="1">
    <source>
        <dbReference type="ARBA" id="ARBA00038115"/>
    </source>
</evidence>
<dbReference type="Gene3D" id="1.20.1440.110">
    <property type="entry name" value="acylaminoacyl peptidase"/>
    <property type="match status" value="1"/>
</dbReference>
<keyword evidence="4" id="KW-1185">Reference proteome</keyword>
<evidence type="ECO:0000313" key="4">
    <source>
        <dbReference type="Proteomes" id="UP000653644"/>
    </source>
</evidence>
<keyword evidence="3" id="KW-0645">Protease</keyword>
<dbReference type="EMBL" id="BMVN01000063">
    <property type="protein sequence ID" value="GHA67953.1"/>
    <property type="molecule type" value="Genomic_DNA"/>
</dbReference>
<dbReference type="GO" id="GO:0004177">
    <property type="term" value="F:aminopeptidase activity"/>
    <property type="evidence" value="ECO:0007669"/>
    <property type="project" value="UniProtKB-KW"/>
</dbReference>
<reference evidence="4" key="1">
    <citation type="journal article" date="2019" name="Int. J. Syst. Evol. Microbiol.">
        <title>The Global Catalogue of Microorganisms (GCM) 10K type strain sequencing project: providing services to taxonomists for standard genome sequencing and annotation.</title>
        <authorList>
            <consortium name="The Broad Institute Genomics Platform"/>
            <consortium name="The Broad Institute Genome Sequencing Center for Infectious Disease"/>
            <person name="Wu L."/>
            <person name="Ma J."/>
        </authorList>
    </citation>
    <scope>NUCLEOTIDE SEQUENCE [LARGE SCALE GENOMIC DNA]</scope>
    <source>
        <strain evidence="4">JCM 4733</strain>
    </source>
</reference>
<dbReference type="PANTHER" id="PTHR22946">
    <property type="entry name" value="DIENELACTONE HYDROLASE DOMAIN-CONTAINING PROTEIN-RELATED"/>
    <property type="match status" value="1"/>
</dbReference>
<keyword evidence="3" id="KW-0378">Hydrolase</keyword>
<dbReference type="SUPFAM" id="SSF53474">
    <property type="entry name" value="alpha/beta-Hydrolases"/>
    <property type="match status" value="1"/>
</dbReference>
<gene>
    <name evidence="3" type="ORF">GCM10010345_84600</name>
</gene>
<evidence type="ECO:0000313" key="3">
    <source>
        <dbReference type="EMBL" id="GHA67953.1"/>
    </source>
</evidence>
<organism evidence="3 4">
    <name type="scientific">Streptomyces canarius</name>
    <dbReference type="NCBI Taxonomy" id="285453"/>
    <lineage>
        <taxon>Bacteria</taxon>
        <taxon>Bacillati</taxon>
        <taxon>Actinomycetota</taxon>
        <taxon>Actinomycetes</taxon>
        <taxon>Kitasatosporales</taxon>
        <taxon>Streptomycetaceae</taxon>
        <taxon>Streptomyces</taxon>
    </lineage>
</organism>
<dbReference type="InterPro" id="IPR000073">
    <property type="entry name" value="AB_hydrolase_1"/>
</dbReference>
<dbReference type="Proteomes" id="UP000653644">
    <property type="component" value="Unassembled WGS sequence"/>
</dbReference>
<dbReference type="Gene3D" id="3.40.50.1820">
    <property type="entry name" value="alpha/beta hydrolase"/>
    <property type="match status" value="1"/>
</dbReference>
<protein>
    <submittedName>
        <fullName evidence="3">Dipeptidyl aminopeptidase</fullName>
    </submittedName>
</protein>
<name>A0ABQ3D960_9ACTN</name>
<dbReference type="PANTHER" id="PTHR22946:SF12">
    <property type="entry name" value="CONIDIAL PIGMENT BIOSYNTHESIS PROTEIN AYG1 (AFU_ORTHOLOGUE AFUA_2G17550)"/>
    <property type="match status" value="1"/>
</dbReference>
<keyword evidence="3" id="KW-0031">Aminopeptidase</keyword>